<evidence type="ECO:0000256" key="3">
    <source>
        <dbReference type="ARBA" id="ARBA00023274"/>
    </source>
</evidence>
<dbReference type="AlphaFoldDB" id="A0A2K5AQX0"/>
<dbReference type="RefSeq" id="WP_103287933.1">
    <property type="nucleotide sequence ID" value="NZ_LT981265.1"/>
</dbReference>
<protein>
    <recommendedName>
        <fullName evidence="4">Large ribosomal subunit protein uL29</fullName>
    </recommendedName>
</protein>
<dbReference type="InterPro" id="IPR001854">
    <property type="entry name" value="Ribosomal_uL29"/>
</dbReference>
<accession>A0A2K5AQX0</accession>
<dbReference type="GO" id="GO:0006412">
    <property type="term" value="P:translation"/>
    <property type="evidence" value="ECO:0007669"/>
    <property type="project" value="UniProtKB-UniRule"/>
</dbReference>
<dbReference type="KEGG" id="ncv:NCAV_0826"/>
<dbReference type="GO" id="GO:0005840">
    <property type="term" value="C:ribosome"/>
    <property type="evidence" value="ECO:0007669"/>
    <property type="project" value="UniProtKB-KW"/>
</dbReference>
<comment type="similarity">
    <text evidence="1 4">Belongs to the universal ribosomal protein uL29 family.</text>
</comment>
<dbReference type="InterPro" id="IPR036049">
    <property type="entry name" value="Ribosomal_uL29_sf"/>
</dbReference>
<dbReference type="HAMAP" id="MF_00374">
    <property type="entry name" value="Ribosomal_uL29"/>
    <property type="match status" value="1"/>
</dbReference>
<dbReference type="Gene3D" id="1.10.287.310">
    <property type="match status" value="1"/>
</dbReference>
<evidence type="ECO:0000256" key="1">
    <source>
        <dbReference type="ARBA" id="ARBA00009254"/>
    </source>
</evidence>
<keyword evidence="3 4" id="KW-0687">Ribonucleoprotein</keyword>
<dbReference type="Pfam" id="PF00831">
    <property type="entry name" value="Ribosomal_L29"/>
    <property type="match status" value="1"/>
</dbReference>
<dbReference type="CDD" id="cd00427">
    <property type="entry name" value="Ribosomal_L29_HIP"/>
    <property type="match status" value="1"/>
</dbReference>
<evidence type="ECO:0000313" key="6">
    <source>
        <dbReference type="EMBL" id="SPC34004.1"/>
    </source>
</evidence>
<dbReference type="Proteomes" id="UP000236248">
    <property type="component" value="Chromosome NCAV"/>
</dbReference>
<feature type="compositionally biased region" description="Basic and acidic residues" evidence="5">
    <location>
        <begin position="65"/>
        <end position="78"/>
    </location>
</feature>
<proteinExistence type="inferred from homology"/>
<evidence type="ECO:0000256" key="5">
    <source>
        <dbReference type="SAM" id="MobiDB-lite"/>
    </source>
</evidence>
<gene>
    <name evidence="6" type="primary">rpl29p</name>
    <name evidence="4" type="synonym">rpl29</name>
    <name evidence="6" type="ORF">NCAV_0826</name>
</gene>
<keyword evidence="7" id="KW-1185">Reference proteome</keyword>
<dbReference type="GeneID" id="41594884"/>
<evidence type="ECO:0000313" key="7">
    <source>
        <dbReference type="Proteomes" id="UP000236248"/>
    </source>
</evidence>
<dbReference type="GO" id="GO:0003735">
    <property type="term" value="F:structural constituent of ribosome"/>
    <property type="evidence" value="ECO:0007669"/>
    <property type="project" value="InterPro"/>
</dbReference>
<evidence type="ECO:0000256" key="4">
    <source>
        <dbReference type="HAMAP-Rule" id="MF_00374"/>
    </source>
</evidence>
<dbReference type="GO" id="GO:1990904">
    <property type="term" value="C:ribonucleoprotein complex"/>
    <property type="evidence" value="ECO:0007669"/>
    <property type="project" value="UniProtKB-KW"/>
</dbReference>
<name>A0A2K5AQX0_9ARCH</name>
<dbReference type="NCBIfam" id="TIGR00012">
    <property type="entry name" value="L29"/>
    <property type="match status" value="1"/>
</dbReference>
<feature type="region of interest" description="Disordered" evidence="5">
    <location>
        <begin position="65"/>
        <end position="86"/>
    </location>
</feature>
<reference evidence="7" key="1">
    <citation type="submission" date="2018-01" db="EMBL/GenBank/DDBJ databases">
        <authorList>
            <person name="Kerou L M."/>
        </authorList>
    </citation>
    <scope>NUCLEOTIDE SEQUENCE [LARGE SCALE GENOMIC DNA]</scope>
    <source>
        <strain evidence="7">SCU2</strain>
    </source>
</reference>
<dbReference type="SUPFAM" id="SSF46561">
    <property type="entry name" value="Ribosomal protein L29 (L29p)"/>
    <property type="match status" value="1"/>
</dbReference>
<dbReference type="EMBL" id="LT981265">
    <property type="protein sequence ID" value="SPC34004.1"/>
    <property type="molecule type" value="Genomic_DNA"/>
</dbReference>
<sequence length="86" mass="9448">MARLKLKDLKALSDDDLKAKLSELRSELAKIMVDRAKGTIKKESGKVKYMRRDIARILTILGERSRRGAEGNGKDKGKGKGSSSSS</sequence>
<evidence type="ECO:0000256" key="2">
    <source>
        <dbReference type="ARBA" id="ARBA00022980"/>
    </source>
</evidence>
<organism evidence="6 7">
    <name type="scientific">Candidatus Nitrosocaldus cavascurensis</name>
    <dbReference type="NCBI Taxonomy" id="2058097"/>
    <lineage>
        <taxon>Archaea</taxon>
        <taxon>Nitrososphaerota</taxon>
        <taxon>Nitrososphaeria</taxon>
        <taxon>Candidatus Nitrosocaldales</taxon>
        <taxon>Candidatus Nitrosocaldaceae</taxon>
        <taxon>Candidatus Nitrosocaldus</taxon>
    </lineage>
</organism>
<keyword evidence="2 4" id="KW-0689">Ribosomal protein</keyword>